<dbReference type="SUPFAM" id="SSF56300">
    <property type="entry name" value="Metallo-dependent phosphatases"/>
    <property type="match status" value="1"/>
</dbReference>
<reference evidence="3 4" key="1">
    <citation type="submission" date="2016-10" db="EMBL/GenBank/DDBJ databases">
        <authorList>
            <person name="de Groot N.N."/>
        </authorList>
    </citation>
    <scope>NUCLEOTIDE SEQUENCE [LARGE SCALE GENOMIC DNA]</scope>
    <source>
        <strain evidence="3 4">ATCC 35022</strain>
    </source>
</reference>
<sequence length="268" mass="29987">MRLLAVADLHYSLPQYDWVVSVAEDFDVVVVAGDHLDLSSMVDFRAQVVVVQKYLDRLKTKAQLLTCSGNHDLDSRNEAGEKVARWIRELGRVGVPADGQSLLIDDTLFTMCAWWDGPAERAAIGEQLRAEAERRPAKWIWVYHAPPDKSPTSWGGSRSFGDAELEKWVAEYQPDIVFSGHVHQSPFIKDGSWADRIGDTWIFNAGHQYGAPPAYIILDTDHQTAVWFSAAGSQMVRLDQPLVRPIEPLRAPPDWLTSGDRARDPSPA</sequence>
<evidence type="ECO:0000259" key="2">
    <source>
        <dbReference type="Pfam" id="PF00149"/>
    </source>
</evidence>
<dbReference type="EMBL" id="FMXQ01000004">
    <property type="protein sequence ID" value="SDB32229.1"/>
    <property type="molecule type" value="Genomic_DNA"/>
</dbReference>
<dbReference type="Pfam" id="PF00149">
    <property type="entry name" value="Metallophos"/>
    <property type="match status" value="1"/>
</dbReference>
<dbReference type="AlphaFoldDB" id="A0A1G6CH79"/>
<keyword evidence="4" id="KW-1185">Reference proteome</keyword>
<feature type="domain" description="Calcineurin-like phosphoesterase" evidence="2">
    <location>
        <begin position="1"/>
        <end position="184"/>
    </location>
</feature>
<dbReference type="InterPro" id="IPR029052">
    <property type="entry name" value="Metallo-depent_PP-like"/>
</dbReference>
<dbReference type="InterPro" id="IPR004843">
    <property type="entry name" value="Calcineurin-like_PHP"/>
</dbReference>
<feature type="region of interest" description="Disordered" evidence="1">
    <location>
        <begin position="249"/>
        <end position="268"/>
    </location>
</feature>
<evidence type="ECO:0000313" key="3">
    <source>
        <dbReference type="EMBL" id="SDB32229.1"/>
    </source>
</evidence>
<protein>
    <submittedName>
        <fullName evidence="3">Predicted phosphoesterase</fullName>
    </submittedName>
</protein>
<organism evidence="3 4">
    <name type="scientific">Bauldia litoralis</name>
    <dbReference type="NCBI Taxonomy" id="665467"/>
    <lineage>
        <taxon>Bacteria</taxon>
        <taxon>Pseudomonadati</taxon>
        <taxon>Pseudomonadota</taxon>
        <taxon>Alphaproteobacteria</taxon>
        <taxon>Hyphomicrobiales</taxon>
        <taxon>Kaistiaceae</taxon>
        <taxon>Bauldia</taxon>
    </lineage>
</organism>
<dbReference type="PANTHER" id="PTHR12905">
    <property type="entry name" value="METALLOPHOSPHOESTERASE"/>
    <property type="match status" value="1"/>
</dbReference>
<evidence type="ECO:0000313" key="4">
    <source>
        <dbReference type="Proteomes" id="UP000199071"/>
    </source>
</evidence>
<dbReference type="RefSeq" id="WP_090876741.1">
    <property type="nucleotide sequence ID" value="NZ_FMXQ01000004.1"/>
</dbReference>
<proteinExistence type="predicted"/>
<dbReference type="PANTHER" id="PTHR12905:SF0">
    <property type="entry name" value="CALCINEURIN-LIKE PHOSPHOESTERASE DOMAIN-CONTAINING PROTEIN"/>
    <property type="match status" value="1"/>
</dbReference>
<gene>
    <name evidence="3" type="ORF">SAMN02982931_02497</name>
</gene>
<dbReference type="InterPro" id="IPR051693">
    <property type="entry name" value="UPF0046_metallophosphoest"/>
</dbReference>
<dbReference type="STRING" id="665467.SAMN02982931_02497"/>
<dbReference type="OrthoDB" id="332939at2"/>
<dbReference type="GO" id="GO:0016787">
    <property type="term" value="F:hydrolase activity"/>
    <property type="evidence" value="ECO:0007669"/>
    <property type="project" value="InterPro"/>
</dbReference>
<dbReference type="Proteomes" id="UP000199071">
    <property type="component" value="Unassembled WGS sequence"/>
</dbReference>
<name>A0A1G6CH79_9HYPH</name>
<dbReference type="Gene3D" id="3.60.21.10">
    <property type="match status" value="1"/>
</dbReference>
<evidence type="ECO:0000256" key="1">
    <source>
        <dbReference type="SAM" id="MobiDB-lite"/>
    </source>
</evidence>
<accession>A0A1G6CH79</accession>